<dbReference type="Gene3D" id="1.10.150.240">
    <property type="entry name" value="Putative phosphatase, domain 2"/>
    <property type="match status" value="1"/>
</dbReference>
<dbReference type="SFLD" id="SFLDG01129">
    <property type="entry name" value="C1.5:_HAD__Beta-PGM__Phosphata"/>
    <property type="match status" value="1"/>
</dbReference>
<dbReference type="Pfam" id="PF00702">
    <property type="entry name" value="Hydrolase"/>
    <property type="match status" value="1"/>
</dbReference>
<evidence type="ECO:0000256" key="3">
    <source>
        <dbReference type="ARBA" id="ARBA00022723"/>
    </source>
</evidence>
<dbReference type="SUPFAM" id="SSF56784">
    <property type="entry name" value="HAD-like"/>
    <property type="match status" value="1"/>
</dbReference>
<dbReference type="Gene3D" id="3.40.50.1000">
    <property type="entry name" value="HAD superfamily/HAD-like"/>
    <property type="match status" value="1"/>
</dbReference>
<dbReference type="NCBIfam" id="TIGR01509">
    <property type="entry name" value="HAD-SF-IA-v3"/>
    <property type="match status" value="1"/>
</dbReference>
<keyword evidence="3" id="KW-0479">Metal-binding</keyword>
<evidence type="ECO:0000313" key="5">
    <source>
        <dbReference type="EMBL" id="KAA9009313.1"/>
    </source>
</evidence>
<dbReference type="InterPro" id="IPR036412">
    <property type="entry name" value="HAD-like_sf"/>
</dbReference>
<dbReference type="AlphaFoldDB" id="A0A5J5GNL1"/>
<dbReference type="GO" id="GO:0016787">
    <property type="term" value="F:hydrolase activity"/>
    <property type="evidence" value="ECO:0007669"/>
    <property type="project" value="UniProtKB-KW"/>
</dbReference>
<reference evidence="5 6" key="1">
    <citation type="submission" date="2019-09" db="EMBL/GenBank/DDBJ databases">
        <authorList>
            <person name="Park J.-S."/>
            <person name="Choi H.-J."/>
        </authorList>
    </citation>
    <scope>NUCLEOTIDE SEQUENCE [LARGE SCALE GENOMIC DNA]</scope>
    <source>
        <strain evidence="5 6">176SS1-4</strain>
    </source>
</reference>
<keyword evidence="5" id="KW-0378">Hydrolase</keyword>
<protein>
    <submittedName>
        <fullName evidence="5">HAD family hydrolase</fullName>
    </submittedName>
</protein>
<dbReference type="InterPro" id="IPR051600">
    <property type="entry name" value="Beta-PGM-like"/>
</dbReference>
<evidence type="ECO:0000256" key="4">
    <source>
        <dbReference type="ARBA" id="ARBA00022842"/>
    </source>
</evidence>
<dbReference type="SFLD" id="SFLDS00003">
    <property type="entry name" value="Haloacid_Dehalogenase"/>
    <property type="match status" value="1"/>
</dbReference>
<dbReference type="PANTHER" id="PTHR46193:SF10">
    <property type="entry name" value="6-PHOSPHOGLUCONATE PHOSPHATASE"/>
    <property type="match status" value="1"/>
</dbReference>
<dbReference type="InterPro" id="IPR023214">
    <property type="entry name" value="HAD_sf"/>
</dbReference>
<name>A0A5J5GNL1_9RHOB</name>
<dbReference type="RefSeq" id="WP_150444846.1">
    <property type="nucleotide sequence ID" value="NZ_VYQE01000002.1"/>
</dbReference>
<comment type="caution">
    <text evidence="5">The sequence shown here is derived from an EMBL/GenBank/DDBJ whole genome shotgun (WGS) entry which is preliminary data.</text>
</comment>
<evidence type="ECO:0000313" key="6">
    <source>
        <dbReference type="Proteomes" id="UP000326554"/>
    </source>
</evidence>
<dbReference type="InterPro" id="IPR023198">
    <property type="entry name" value="PGP-like_dom2"/>
</dbReference>
<keyword evidence="6" id="KW-1185">Reference proteome</keyword>
<dbReference type="Proteomes" id="UP000326554">
    <property type="component" value="Unassembled WGS sequence"/>
</dbReference>
<accession>A0A5J5GNL1</accession>
<comment type="cofactor">
    <cofactor evidence="1">
        <name>Mg(2+)</name>
        <dbReference type="ChEBI" id="CHEBI:18420"/>
    </cofactor>
</comment>
<sequence>MRTELVIFDCDGVLVDSEGLGAAVLTEELAKLGIQVTPQWVREVSFGRSIPGVIGAVEASTGKPLPPEFEDLYRARLLERYETELKVTPGLMGVLSRLNVPACVTSTASPARVARTLMLTGLQPFFRGKVFTTSEVKRGKPAPDLFLHAARRMGARPNRTLVVEDSGPGMAAGLAAGMRVALYAGGSHMQGEDVSAWREFPVFDSWADFPRELVAAGRSNTVH</sequence>
<dbReference type="InterPro" id="IPR006439">
    <property type="entry name" value="HAD-SF_hydro_IA"/>
</dbReference>
<organism evidence="5 6">
    <name type="scientific">Histidinibacterium aquaticum</name>
    <dbReference type="NCBI Taxonomy" id="2613962"/>
    <lineage>
        <taxon>Bacteria</taxon>
        <taxon>Pseudomonadati</taxon>
        <taxon>Pseudomonadota</taxon>
        <taxon>Alphaproteobacteria</taxon>
        <taxon>Rhodobacterales</taxon>
        <taxon>Paracoccaceae</taxon>
        <taxon>Histidinibacterium</taxon>
    </lineage>
</organism>
<dbReference type="EMBL" id="VYQE01000002">
    <property type="protein sequence ID" value="KAA9009313.1"/>
    <property type="molecule type" value="Genomic_DNA"/>
</dbReference>
<comment type="similarity">
    <text evidence="2">Belongs to the HAD-like hydrolase superfamily. CbbY/CbbZ/Gph/YieH family.</text>
</comment>
<keyword evidence="4" id="KW-0460">Magnesium</keyword>
<evidence type="ECO:0000256" key="1">
    <source>
        <dbReference type="ARBA" id="ARBA00001946"/>
    </source>
</evidence>
<dbReference type="GO" id="GO:0046872">
    <property type="term" value="F:metal ion binding"/>
    <property type="evidence" value="ECO:0007669"/>
    <property type="project" value="UniProtKB-KW"/>
</dbReference>
<proteinExistence type="inferred from homology"/>
<dbReference type="CDD" id="cd07526">
    <property type="entry name" value="HAD_BPGM_like"/>
    <property type="match status" value="1"/>
</dbReference>
<evidence type="ECO:0000256" key="2">
    <source>
        <dbReference type="ARBA" id="ARBA00006171"/>
    </source>
</evidence>
<dbReference type="PANTHER" id="PTHR46193">
    <property type="entry name" value="6-PHOSPHOGLUCONATE PHOSPHATASE"/>
    <property type="match status" value="1"/>
</dbReference>
<gene>
    <name evidence="5" type="ORF">F3S47_08690</name>
</gene>